<keyword evidence="3" id="KW-1185">Reference proteome</keyword>
<evidence type="ECO:0000313" key="2">
    <source>
        <dbReference type="EMBL" id="SIS95636.1"/>
    </source>
</evidence>
<dbReference type="InterPro" id="IPR029063">
    <property type="entry name" value="SAM-dependent_MTases_sf"/>
</dbReference>
<protein>
    <submittedName>
        <fullName evidence="2">Methyltransferase domain-containing protein</fullName>
    </submittedName>
</protein>
<evidence type="ECO:0000259" key="1">
    <source>
        <dbReference type="Pfam" id="PF13847"/>
    </source>
</evidence>
<dbReference type="AlphaFoldDB" id="A0A173MHF7"/>
<dbReference type="KEGG" id="fln:FLA_3074"/>
<dbReference type="GO" id="GO:0032259">
    <property type="term" value="P:methylation"/>
    <property type="evidence" value="ECO:0007669"/>
    <property type="project" value="UniProtKB-KW"/>
</dbReference>
<reference evidence="3" key="1">
    <citation type="submission" date="2017-01" db="EMBL/GenBank/DDBJ databases">
        <authorList>
            <person name="Varghese N."/>
            <person name="Submissions S."/>
        </authorList>
    </citation>
    <scope>NUCLEOTIDE SEQUENCE [LARGE SCALE GENOMIC DNA]</scope>
    <source>
        <strain evidence="3">DSM 21054</strain>
    </source>
</reference>
<feature type="domain" description="Methyltransferase" evidence="1">
    <location>
        <begin position="64"/>
        <end position="130"/>
    </location>
</feature>
<dbReference type="EMBL" id="FTOR01000002">
    <property type="protein sequence ID" value="SIS95636.1"/>
    <property type="molecule type" value="Genomic_DNA"/>
</dbReference>
<accession>A0A173MHF7</accession>
<dbReference type="CDD" id="cd02440">
    <property type="entry name" value="AdoMet_MTases"/>
    <property type="match status" value="1"/>
</dbReference>
<sequence>MIQAGNVRQNIMTNEIKDTSVFSTDVSFDDVYPREIRRLSKSHWTSVEVAKKAASFLAEIPGSCVLDIGSGVGKFCLNAGHYYRDSHFFGVEQRSSLVEIAKETQQLLGIQNVTFINANFTQLDFSEFDHFYFFNSFYENLTGEQDWIDDYIDHSESLYNYYTGYLYKMLETRPPGTRLVTYQSLFEEIPSGYQVVENDLAILYNCWIKTE</sequence>
<name>A0A173MHF7_9BACT</name>
<dbReference type="SUPFAM" id="SSF53335">
    <property type="entry name" value="S-adenosyl-L-methionine-dependent methyltransferases"/>
    <property type="match status" value="1"/>
</dbReference>
<dbReference type="Proteomes" id="UP000186917">
    <property type="component" value="Unassembled WGS sequence"/>
</dbReference>
<dbReference type="GO" id="GO:0008168">
    <property type="term" value="F:methyltransferase activity"/>
    <property type="evidence" value="ECO:0007669"/>
    <property type="project" value="UniProtKB-KW"/>
</dbReference>
<organism evidence="2 3">
    <name type="scientific">Filimonas lacunae</name>
    <dbReference type="NCBI Taxonomy" id="477680"/>
    <lineage>
        <taxon>Bacteria</taxon>
        <taxon>Pseudomonadati</taxon>
        <taxon>Bacteroidota</taxon>
        <taxon>Chitinophagia</taxon>
        <taxon>Chitinophagales</taxon>
        <taxon>Chitinophagaceae</taxon>
        <taxon>Filimonas</taxon>
    </lineage>
</organism>
<dbReference type="STRING" id="477680.SAMN05421788_102315"/>
<dbReference type="RefSeq" id="WP_231940446.1">
    <property type="nucleotide sequence ID" value="NZ_AP017422.1"/>
</dbReference>
<evidence type="ECO:0000313" key="3">
    <source>
        <dbReference type="Proteomes" id="UP000186917"/>
    </source>
</evidence>
<proteinExistence type="predicted"/>
<dbReference type="InterPro" id="IPR025714">
    <property type="entry name" value="Methyltranfer_dom"/>
</dbReference>
<keyword evidence="2" id="KW-0489">Methyltransferase</keyword>
<dbReference type="Gene3D" id="3.40.50.150">
    <property type="entry name" value="Vaccinia Virus protein VP39"/>
    <property type="match status" value="1"/>
</dbReference>
<gene>
    <name evidence="2" type="ORF">SAMN05421788_102315</name>
</gene>
<keyword evidence="2" id="KW-0808">Transferase</keyword>
<dbReference type="Pfam" id="PF13847">
    <property type="entry name" value="Methyltransf_31"/>
    <property type="match status" value="1"/>
</dbReference>